<evidence type="ECO:0000313" key="3">
    <source>
        <dbReference type="Proteomes" id="UP000617628"/>
    </source>
</evidence>
<accession>A0A934VPM0</accession>
<proteinExistence type="predicted"/>
<sequence>MSIYNAEWLALPGQEKIRPSGIEKGKPLYLDFVRDFEIGDGVDLDGIVGEVTANSHYLLYVNSERIAHGPTPGSRQLWYFHKHAIPAGILKKGTNRVSIRVFHEGYDFPSISEFDVGEPGMLFSLSSSNEILCRSSEDGWKVRISPEYSTVGSRLSEWNGYKEFYHGDKKDNWMSAGDEIGPEWKDAFSRGPAVNSRYAVNLEEYKLPDLERRVIKQNLVSDFSRRGSWFFDVDGKVVVSAEGLKLPVRVEQQVYGASPELVFDFEKEVVGRPEIKISGDEAIVEVWYGESLDCYRTDVVKFHGSVREWKAYHRRAFRFIKLVIIQQSGPICIESVAHHNEMYSFPATEYRGVEDDFLKQIIDVSDYTLRISSSQHFEGCPLREPDLWTFDARIMALMSMYLYEEDPLGRKSIEQLFALQNPQGRVPCVGPRENGQYLPDFQLHLCIMLHEQYLFNGDLEFIKRWYPSAKLADTYIRRYFTGEFINLTSQETPFFDWGVGIERLGRTSFIQALYVQHLEAMAAMAELCGEASDAELFGGHVKTLRTRTHEVFFEAEKGLYREVHPSEGEFSASFQSNMMLCAAGIPDQELGRSILEKLLEPDAYVLPYGPSFYLIVFEALERYGMGDRVPEVLNRYWKPMLDRDAKTWWEVFDPNTSDDIYPHPFLGNTPTLEMDWIPVSHVHAWSGVAVIGIHRSMMGIVFDGKGGFRKARKEFRK</sequence>
<dbReference type="EMBL" id="JAENIL010000018">
    <property type="protein sequence ID" value="MBK1877432.1"/>
    <property type="molecule type" value="Genomic_DNA"/>
</dbReference>
<dbReference type="InterPro" id="IPR008928">
    <property type="entry name" value="6-hairpin_glycosidase_sf"/>
</dbReference>
<organism evidence="2 3">
    <name type="scientific">Pelagicoccus mobilis</name>
    <dbReference type="NCBI Taxonomy" id="415221"/>
    <lineage>
        <taxon>Bacteria</taxon>
        <taxon>Pseudomonadati</taxon>
        <taxon>Verrucomicrobiota</taxon>
        <taxon>Opitutia</taxon>
        <taxon>Puniceicoccales</taxon>
        <taxon>Pelagicoccaceae</taxon>
        <taxon>Pelagicoccus</taxon>
    </lineage>
</organism>
<dbReference type="InterPro" id="IPR035396">
    <property type="entry name" value="Bac_rhamnosid6H"/>
</dbReference>
<dbReference type="PANTHER" id="PTHR34987:SF4">
    <property type="entry name" value="ALPHA-L-RHAMNOSIDASE C-TERMINAL DOMAIN-CONTAINING PROTEIN"/>
    <property type="match status" value="1"/>
</dbReference>
<dbReference type="RefSeq" id="WP_200355647.1">
    <property type="nucleotide sequence ID" value="NZ_JAENIL010000018.1"/>
</dbReference>
<evidence type="ECO:0000313" key="2">
    <source>
        <dbReference type="EMBL" id="MBK1877432.1"/>
    </source>
</evidence>
<keyword evidence="3" id="KW-1185">Reference proteome</keyword>
<reference evidence="2" key="1">
    <citation type="submission" date="2021-01" db="EMBL/GenBank/DDBJ databases">
        <title>Modified the classification status of verrucomicrobia.</title>
        <authorList>
            <person name="Feng X."/>
        </authorList>
    </citation>
    <scope>NUCLEOTIDE SEQUENCE</scope>
    <source>
        <strain evidence="2">KCTC 13126</strain>
    </source>
</reference>
<dbReference type="InterPro" id="IPR012341">
    <property type="entry name" value="6hp_glycosidase-like_sf"/>
</dbReference>
<dbReference type="AlphaFoldDB" id="A0A934VPM0"/>
<dbReference type="SUPFAM" id="SSF48208">
    <property type="entry name" value="Six-hairpin glycosidases"/>
    <property type="match status" value="1"/>
</dbReference>
<dbReference type="GO" id="GO:0005975">
    <property type="term" value="P:carbohydrate metabolic process"/>
    <property type="evidence" value="ECO:0007669"/>
    <property type="project" value="InterPro"/>
</dbReference>
<dbReference type="Gene3D" id="1.50.10.10">
    <property type="match status" value="1"/>
</dbReference>
<name>A0A934VPM0_9BACT</name>
<comment type="caution">
    <text evidence="2">The sequence shown here is derived from an EMBL/GenBank/DDBJ whole genome shotgun (WGS) entry which is preliminary data.</text>
</comment>
<feature type="domain" description="Alpha-L-rhamnosidase six-hairpin glycosidase" evidence="1">
    <location>
        <begin position="355"/>
        <end position="656"/>
    </location>
</feature>
<dbReference type="Gene3D" id="2.60.420.10">
    <property type="entry name" value="Maltose phosphorylase, domain 3"/>
    <property type="match status" value="1"/>
</dbReference>
<dbReference type="Gene3D" id="2.60.120.260">
    <property type="entry name" value="Galactose-binding domain-like"/>
    <property type="match status" value="2"/>
</dbReference>
<dbReference type="PANTHER" id="PTHR34987">
    <property type="entry name" value="C, PUTATIVE (AFU_ORTHOLOGUE AFUA_3G02880)-RELATED"/>
    <property type="match status" value="1"/>
</dbReference>
<dbReference type="Proteomes" id="UP000617628">
    <property type="component" value="Unassembled WGS sequence"/>
</dbReference>
<protein>
    <recommendedName>
        <fullName evidence="1">Alpha-L-rhamnosidase six-hairpin glycosidase domain-containing protein</fullName>
    </recommendedName>
</protein>
<evidence type="ECO:0000259" key="1">
    <source>
        <dbReference type="Pfam" id="PF17389"/>
    </source>
</evidence>
<dbReference type="Pfam" id="PF17389">
    <property type="entry name" value="Bac_rhamnosid6H"/>
    <property type="match status" value="1"/>
</dbReference>
<gene>
    <name evidence="2" type="ORF">JIN87_11185</name>
</gene>